<reference evidence="4" key="1">
    <citation type="submission" date="2016-10" db="EMBL/GenBank/DDBJ databases">
        <authorList>
            <person name="Varghese N."/>
            <person name="Submissions S."/>
        </authorList>
    </citation>
    <scope>NUCLEOTIDE SEQUENCE [LARGE SCALE GENOMIC DNA]</scope>
    <source>
        <strain evidence="4">DSM 44268</strain>
    </source>
</reference>
<evidence type="ECO:0000256" key="1">
    <source>
        <dbReference type="ARBA" id="ARBA00004948"/>
    </source>
</evidence>
<dbReference type="InterPro" id="IPR004305">
    <property type="entry name" value="Thiaminase-2/PQQC"/>
</dbReference>
<name>A0A1G7QCH8_9ACTN</name>
<dbReference type="InterPro" id="IPR016084">
    <property type="entry name" value="Haem_Oase-like_multi-hlx"/>
</dbReference>
<sequence length="209" mass="22504">MSLARRLWADTSDLADATLAHPFVQGLADGSLPRERFTGYVAQDAFFLQAFARAYAMAVVRSPDRAGLEAFADLLAGVREELRLHDGYAARWGIDLAGVAPAPATSAYTDFLLATAATGGLGEICAAMTPCMRLYAHLGQSLAGRPAGTYTEWVTTYADPGFEELAATLERLLDRYAEDTPDVARAYRRAMELELGFFAAAWSPGDGRA</sequence>
<dbReference type="Pfam" id="PF03070">
    <property type="entry name" value="TENA_THI-4"/>
    <property type="match status" value="1"/>
</dbReference>
<dbReference type="PANTHER" id="PTHR43198:SF2">
    <property type="entry name" value="SI:CH1073-67J19.1-RELATED"/>
    <property type="match status" value="1"/>
</dbReference>
<dbReference type="Proteomes" id="UP000199406">
    <property type="component" value="Unassembled WGS sequence"/>
</dbReference>
<proteinExistence type="predicted"/>
<evidence type="ECO:0000259" key="2">
    <source>
        <dbReference type="Pfam" id="PF03070"/>
    </source>
</evidence>
<dbReference type="InterPro" id="IPR050967">
    <property type="entry name" value="Thiamine_Salvage_TenA"/>
</dbReference>
<accession>A0A1G7QCH8</accession>
<dbReference type="GO" id="GO:0005829">
    <property type="term" value="C:cytosol"/>
    <property type="evidence" value="ECO:0007669"/>
    <property type="project" value="TreeGrafter"/>
</dbReference>
<dbReference type="EMBL" id="FNBT01000009">
    <property type="protein sequence ID" value="SDF96155.1"/>
    <property type="molecule type" value="Genomic_DNA"/>
</dbReference>
<evidence type="ECO:0000313" key="3">
    <source>
        <dbReference type="EMBL" id="SDF96155.1"/>
    </source>
</evidence>
<dbReference type="Gene3D" id="1.20.910.10">
    <property type="entry name" value="Heme oxygenase-like"/>
    <property type="match status" value="1"/>
</dbReference>
<evidence type="ECO:0000313" key="4">
    <source>
        <dbReference type="Proteomes" id="UP000199406"/>
    </source>
</evidence>
<dbReference type="OrthoDB" id="34166at2"/>
<dbReference type="AlphaFoldDB" id="A0A1G7QCH8"/>
<feature type="domain" description="Thiaminase-2/PQQC" evidence="2">
    <location>
        <begin position="13"/>
        <end position="201"/>
    </location>
</feature>
<dbReference type="SUPFAM" id="SSF48613">
    <property type="entry name" value="Heme oxygenase-like"/>
    <property type="match status" value="1"/>
</dbReference>
<protein>
    <submittedName>
        <fullName evidence="3">Thiaminase (Transcriptional activator TenA)</fullName>
    </submittedName>
</protein>
<dbReference type="STRING" id="1550231.SAMN05660662_3950"/>
<organism evidence="3 4">
    <name type="scientific">Blastococcus aurantiacus</name>
    <dbReference type="NCBI Taxonomy" id="1550231"/>
    <lineage>
        <taxon>Bacteria</taxon>
        <taxon>Bacillati</taxon>
        <taxon>Actinomycetota</taxon>
        <taxon>Actinomycetes</taxon>
        <taxon>Geodermatophilales</taxon>
        <taxon>Geodermatophilaceae</taxon>
        <taxon>Blastococcus</taxon>
    </lineage>
</organism>
<keyword evidence="4" id="KW-1185">Reference proteome</keyword>
<dbReference type="PANTHER" id="PTHR43198">
    <property type="entry name" value="BIFUNCTIONAL TH2 PROTEIN"/>
    <property type="match status" value="1"/>
</dbReference>
<dbReference type="CDD" id="cd19368">
    <property type="entry name" value="TenA_C_AtTH2-like"/>
    <property type="match status" value="1"/>
</dbReference>
<comment type="pathway">
    <text evidence="1">Cofactor biosynthesis; thiamine diphosphate biosynthesis.</text>
</comment>
<dbReference type="RefSeq" id="WP_091770507.1">
    <property type="nucleotide sequence ID" value="NZ_FNBT01000009.1"/>
</dbReference>
<gene>
    <name evidence="3" type="ORF">SAMN05660662_3950</name>
</gene>